<evidence type="ECO:0000256" key="2">
    <source>
        <dbReference type="ARBA" id="ARBA00001946"/>
    </source>
</evidence>
<dbReference type="PROSITE" id="PS00793">
    <property type="entry name" value="DHPS_2"/>
    <property type="match status" value="1"/>
</dbReference>
<keyword evidence="7 12" id="KW-0808">Transferase</keyword>
<protein>
    <recommendedName>
        <fullName evidence="6 12">Dihydropteroate synthase</fullName>
        <shortName evidence="12">DHPS</shortName>
        <ecNumber evidence="5 12">2.5.1.15</ecNumber>
    </recommendedName>
    <alternativeName>
        <fullName evidence="11 12">Dihydropteroate pyrophosphorylase</fullName>
    </alternativeName>
</protein>
<evidence type="ECO:0000259" key="13">
    <source>
        <dbReference type="PROSITE" id="PS50972"/>
    </source>
</evidence>
<evidence type="ECO:0000256" key="8">
    <source>
        <dbReference type="ARBA" id="ARBA00022723"/>
    </source>
</evidence>
<dbReference type="RefSeq" id="WP_138790306.1">
    <property type="nucleotide sequence ID" value="NZ_JBHTGQ010000005.1"/>
</dbReference>
<dbReference type="InterPro" id="IPR011005">
    <property type="entry name" value="Dihydropteroate_synth-like_sf"/>
</dbReference>
<proteinExistence type="inferred from homology"/>
<reference evidence="15" key="1">
    <citation type="journal article" date="2019" name="Int. J. Syst. Evol. Microbiol.">
        <title>The Global Catalogue of Microorganisms (GCM) 10K type strain sequencing project: providing services to taxonomists for standard genome sequencing and annotation.</title>
        <authorList>
            <consortium name="The Broad Institute Genomics Platform"/>
            <consortium name="The Broad Institute Genome Sequencing Center for Infectious Disease"/>
            <person name="Wu L."/>
            <person name="Ma J."/>
        </authorList>
    </citation>
    <scope>NUCLEOTIDE SEQUENCE [LARGE SCALE GENOMIC DNA]</scope>
    <source>
        <strain evidence="15">JCM 18657</strain>
    </source>
</reference>
<keyword evidence="8 12" id="KW-0479">Metal-binding</keyword>
<dbReference type="Pfam" id="PF00809">
    <property type="entry name" value="Pterin_bind"/>
    <property type="match status" value="1"/>
</dbReference>
<evidence type="ECO:0000256" key="1">
    <source>
        <dbReference type="ARBA" id="ARBA00000012"/>
    </source>
</evidence>
<evidence type="ECO:0000256" key="10">
    <source>
        <dbReference type="ARBA" id="ARBA00022909"/>
    </source>
</evidence>
<dbReference type="Proteomes" id="UP001596528">
    <property type="component" value="Unassembled WGS sequence"/>
</dbReference>
<evidence type="ECO:0000313" key="14">
    <source>
        <dbReference type="EMBL" id="MFC7748924.1"/>
    </source>
</evidence>
<dbReference type="InterPro" id="IPR006390">
    <property type="entry name" value="DHP_synth_dom"/>
</dbReference>
<evidence type="ECO:0000256" key="11">
    <source>
        <dbReference type="ARBA" id="ARBA00030193"/>
    </source>
</evidence>
<feature type="domain" description="Pterin-binding" evidence="13">
    <location>
        <begin position="30"/>
        <end position="281"/>
    </location>
</feature>
<evidence type="ECO:0000256" key="4">
    <source>
        <dbReference type="ARBA" id="ARBA00009503"/>
    </source>
</evidence>
<dbReference type="GO" id="GO:0004156">
    <property type="term" value="F:dihydropteroate synthase activity"/>
    <property type="evidence" value="ECO:0007669"/>
    <property type="project" value="UniProtKB-EC"/>
</dbReference>
<accession>A0ABW2UYJ2</accession>
<sequence length="292" mass="31305">MEIVRKQTVAREPITLISPHGRKLELGKRTVVMGILNVTPDSFSDGGKYAATDAAVRHAVEMAANGAGIIDVGGESTRPGAAAVPLKEELARVLPAIRAIRKELPDIPISVDTYKAEVARQAIEAGADLINDVWGGLADEDMPRVMASTGAWVCLMHNRKDGGAYSGDLIDEMVADLREMIARAIAAGVEPGNILLDPGIGFAKSYEQNLEAMSRLVELRQRLGYPLLLGTSRKRFIRRTLGDVAVDDCLEGTLATNILGIAAGCDIVRVHDVREMARAARMTDAIVRGATE</sequence>
<evidence type="ECO:0000256" key="7">
    <source>
        <dbReference type="ARBA" id="ARBA00022679"/>
    </source>
</evidence>
<evidence type="ECO:0000256" key="3">
    <source>
        <dbReference type="ARBA" id="ARBA00004763"/>
    </source>
</evidence>
<dbReference type="Gene3D" id="3.20.20.20">
    <property type="entry name" value="Dihydropteroate synthase-like"/>
    <property type="match status" value="1"/>
</dbReference>
<evidence type="ECO:0000313" key="15">
    <source>
        <dbReference type="Proteomes" id="UP001596528"/>
    </source>
</evidence>
<dbReference type="PANTHER" id="PTHR20941">
    <property type="entry name" value="FOLATE SYNTHESIS PROTEINS"/>
    <property type="match status" value="1"/>
</dbReference>
<evidence type="ECO:0000256" key="5">
    <source>
        <dbReference type="ARBA" id="ARBA00012458"/>
    </source>
</evidence>
<keyword evidence="9 12" id="KW-0460">Magnesium</keyword>
<gene>
    <name evidence="14" type="primary">folP</name>
    <name evidence="14" type="ORF">ACFQWB_03045</name>
</gene>
<comment type="caution">
    <text evidence="14">The sequence shown here is derived from an EMBL/GenBank/DDBJ whole genome shotgun (WGS) entry which is preliminary data.</text>
</comment>
<evidence type="ECO:0000256" key="12">
    <source>
        <dbReference type="RuleBase" id="RU361205"/>
    </source>
</evidence>
<dbReference type="PANTHER" id="PTHR20941:SF1">
    <property type="entry name" value="FOLIC ACID SYNTHESIS PROTEIN FOL1"/>
    <property type="match status" value="1"/>
</dbReference>
<evidence type="ECO:0000256" key="9">
    <source>
        <dbReference type="ARBA" id="ARBA00022842"/>
    </source>
</evidence>
<comment type="function">
    <text evidence="12">Catalyzes the condensation of para-aminobenzoate (pABA) with 6-hydroxymethyl-7,8-dihydropterin diphosphate (DHPt-PP) to form 7,8-dihydropteroate (H2Pte), the immediate precursor of folate derivatives.</text>
</comment>
<name>A0ABW2UYJ2_9BACL</name>
<organism evidence="14 15">
    <name type="scientific">Paenibacillus thermoaerophilus</name>
    <dbReference type="NCBI Taxonomy" id="1215385"/>
    <lineage>
        <taxon>Bacteria</taxon>
        <taxon>Bacillati</taxon>
        <taxon>Bacillota</taxon>
        <taxon>Bacilli</taxon>
        <taxon>Bacillales</taxon>
        <taxon>Paenibacillaceae</taxon>
        <taxon>Paenibacillus</taxon>
    </lineage>
</organism>
<evidence type="ECO:0000256" key="6">
    <source>
        <dbReference type="ARBA" id="ARBA00016919"/>
    </source>
</evidence>
<dbReference type="InterPro" id="IPR000489">
    <property type="entry name" value="Pterin-binding_dom"/>
</dbReference>
<dbReference type="EMBL" id="JBHTGQ010000005">
    <property type="protein sequence ID" value="MFC7748924.1"/>
    <property type="molecule type" value="Genomic_DNA"/>
</dbReference>
<comment type="catalytic activity">
    <reaction evidence="1">
        <text>(7,8-dihydropterin-6-yl)methyl diphosphate + 4-aminobenzoate = 7,8-dihydropteroate + diphosphate</text>
        <dbReference type="Rhea" id="RHEA:19949"/>
        <dbReference type="ChEBI" id="CHEBI:17836"/>
        <dbReference type="ChEBI" id="CHEBI:17839"/>
        <dbReference type="ChEBI" id="CHEBI:33019"/>
        <dbReference type="ChEBI" id="CHEBI:72950"/>
        <dbReference type="EC" id="2.5.1.15"/>
    </reaction>
</comment>
<keyword evidence="10 12" id="KW-0289">Folate biosynthesis</keyword>
<dbReference type="PROSITE" id="PS50972">
    <property type="entry name" value="PTERIN_BINDING"/>
    <property type="match status" value="1"/>
</dbReference>
<dbReference type="EC" id="2.5.1.15" evidence="5 12"/>
<comment type="cofactor">
    <cofactor evidence="2 12">
        <name>Mg(2+)</name>
        <dbReference type="ChEBI" id="CHEBI:18420"/>
    </cofactor>
</comment>
<dbReference type="SUPFAM" id="SSF51717">
    <property type="entry name" value="Dihydropteroate synthetase-like"/>
    <property type="match status" value="1"/>
</dbReference>
<comment type="similarity">
    <text evidence="4 12">Belongs to the DHPS family.</text>
</comment>
<dbReference type="CDD" id="cd00739">
    <property type="entry name" value="DHPS"/>
    <property type="match status" value="1"/>
</dbReference>
<keyword evidence="15" id="KW-1185">Reference proteome</keyword>
<dbReference type="PROSITE" id="PS00792">
    <property type="entry name" value="DHPS_1"/>
    <property type="match status" value="1"/>
</dbReference>
<dbReference type="InterPro" id="IPR045031">
    <property type="entry name" value="DHP_synth-like"/>
</dbReference>
<dbReference type="NCBIfam" id="TIGR01496">
    <property type="entry name" value="DHPS"/>
    <property type="match status" value="1"/>
</dbReference>
<comment type="pathway">
    <text evidence="3 12">Cofactor biosynthesis; tetrahydrofolate biosynthesis; 7,8-dihydrofolate from 2-amino-4-hydroxy-6-hydroxymethyl-7,8-dihydropteridine diphosphate and 4-aminobenzoate: step 1/2.</text>
</comment>